<reference evidence="1" key="1">
    <citation type="submission" date="2020-11" db="EMBL/GenBank/DDBJ databases">
        <authorList>
            <consortium name="DOE Joint Genome Institute"/>
            <person name="Ahrendt S."/>
            <person name="Riley R."/>
            <person name="Andreopoulos W."/>
            <person name="Labutti K."/>
            <person name="Pangilinan J."/>
            <person name="Ruiz-Duenas F.J."/>
            <person name="Barrasa J.M."/>
            <person name="Sanchez-Garcia M."/>
            <person name="Camarero S."/>
            <person name="Miyauchi S."/>
            <person name="Serrano A."/>
            <person name="Linde D."/>
            <person name="Babiker R."/>
            <person name="Drula E."/>
            <person name="Ayuso-Fernandez I."/>
            <person name="Pacheco R."/>
            <person name="Padilla G."/>
            <person name="Ferreira P."/>
            <person name="Barriuso J."/>
            <person name="Kellner H."/>
            <person name="Castanera R."/>
            <person name="Alfaro M."/>
            <person name="Ramirez L."/>
            <person name="Pisabarro A.G."/>
            <person name="Kuo A."/>
            <person name="Tritt A."/>
            <person name="Lipzen A."/>
            <person name="He G."/>
            <person name="Yan M."/>
            <person name="Ng V."/>
            <person name="Cullen D."/>
            <person name="Martin F."/>
            <person name="Rosso M.-N."/>
            <person name="Henrissat B."/>
            <person name="Hibbett D."/>
            <person name="Martinez A.T."/>
            <person name="Grigoriev I.V."/>
        </authorList>
    </citation>
    <scope>NUCLEOTIDE SEQUENCE</scope>
    <source>
        <strain evidence="1">ATCC 90797</strain>
    </source>
</reference>
<accession>A0A9P5ZJH0</accession>
<organism evidence="1 2">
    <name type="scientific">Pleurotus eryngii</name>
    <name type="common">Boletus of the steppes</name>
    <dbReference type="NCBI Taxonomy" id="5323"/>
    <lineage>
        <taxon>Eukaryota</taxon>
        <taxon>Fungi</taxon>
        <taxon>Dikarya</taxon>
        <taxon>Basidiomycota</taxon>
        <taxon>Agaricomycotina</taxon>
        <taxon>Agaricomycetes</taxon>
        <taxon>Agaricomycetidae</taxon>
        <taxon>Agaricales</taxon>
        <taxon>Pleurotineae</taxon>
        <taxon>Pleurotaceae</taxon>
        <taxon>Pleurotus</taxon>
    </lineage>
</organism>
<dbReference type="AlphaFoldDB" id="A0A9P5ZJH0"/>
<name>A0A9P5ZJH0_PLEER</name>
<evidence type="ECO:0000313" key="2">
    <source>
        <dbReference type="Proteomes" id="UP000807025"/>
    </source>
</evidence>
<keyword evidence="2" id="KW-1185">Reference proteome</keyword>
<proteinExistence type="predicted"/>
<dbReference type="EMBL" id="MU154692">
    <property type="protein sequence ID" value="KAF9488899.1"/>
    <property type="molecule type" value="Genomic_DNA"/>
</dbReference>
<gene>
    <name evidence="1" type="ORF">BDN71DRAFT_1499327</name>
</gene>
<comment type="caution">
    <text evidence="1">The sequence shown here is derived from an EMBL/GenBank/DDBJ whole genome shotgun (WGS) entry which is preliminary data.</text>
</comment>
<protein>
    <submittedName>
        <fullName evidence="1">Uncharacterized protein</fullName>
    </submittedName>
</protein>
<dbReference type="Proteomes" id="UP000807025">
    <property type="component" value="Unassembled WGS sequence"/>
</dbReference>
<sequence length="198" mass="21109">MSPGRMDIAPTILTSKPARAHATASLFRDKEITWATLYCISAVPTFERGFCNVDLVAGFVYTHTAFTEVGGGIRSIVGTPAEFANEHGHEGANYSNNILVGATIADGQGNEGSERSSKSRVDDQEIIAKPGIGLVRISPQASAYYVELGLSFGTLLTSRQLSIGPMLFYRVADLPGAMALASQQCSPVDCSGVTDRYR</sequence>
<evidence type="ECO:0000313" key="1">
    <source>
        <dbReference type="EMBL" id="KAF9488899.1"/>
    </source>
</evidence>